<sequence length="50" mass="6080">MLHEKRSLKKIFRSLKNPLLFVYKWDEHLPPSFLRKTFIYGNLRSIPYSA</sequence>
<reference evidence="1 2" key="1">
    <citation type="journal article" date="2011" name="J. Exp. Med.">
        <title>A live-attenuated chlamydial vaccine protects against trachoma in nonhuman primates.</title>
        <authorList>
            <person name="Kari L."/>
            <person name="Whitmire W.M."/>
            <person name="Olivares-Zavaleta N."/>
            <person name="Goheen M.M."/>
            <person name="Taylor L.D."/>
            <person name="Carlson J.H."/>
            <person name="Sturdevant G.L."/>
            <person name="Lu C."/>
            <person name="Bakios L.E."/>
            <person name="Randall L.B."/>
            <person name="Parnell M.J."/>
            <person name="Zhong G."/>
            <person name="Caldwell H.D."/>
        </authorList>
    </citation>
    <scope>NUCLEOTIDE SEQUENCE [LARGE SCALE GENOMIC DNA]</scope>
    <source>
        <strain evidence="1 2">A2497</strain>
    </source>
</reference>
<dbReference type="KEGG" id="cra:CTO_1024"/>
<protein>
    <submittedName>
        <fullName evidence="1">Uncharacterized protein</fullName>
    </submittedName>
</protein>
<evidence type="ECO:0000313" key="1">
    <source>
        <dbReference type="EMBL" id="AEP34903.1"/>
    </source>
</evidence>
<dbReference type="EMBL" id="CP002401">
    <property type="protein sequence ID" value="AEP34903.1"/>
    <property type="molecule type" value="Genomic_DNA"/>
</dbReference>
<name>G4NM63_CHLT4</name>
<organism evidence="1 2">
    <name type="scientific">Chlamydia trachomatis serovar A (strain A2497)</name>
    <dbReference type="NCBI Taxonomy" id="580047"/>
    <lineage>
        <taxon>Bacteria</taxon>
        <taxon>Pseudomonadati</taxon>
        <taxon>Chlamydiota</taxon>
        <taxon>Chlamydiia</taxon>
        <taxon>Chlamydiales</taxon>
        <taxon>Chlamydiaceae</taxon>
        <taxon>Chlamydia/Chlamydophila group</taxon>
        <taxon>Chlamydia</taxon>
    </lineage>
</organism>
<dbReference type="AlphaFoldDB" id="G4NM63"/>
<dbReference type="Proteomes" id="UP000009287">
    <property type="component" value="Chromosome"/>
</dbReference>
<proteinExistence type="predicted"/>
<evidence type="ECO:0000313" key="2">
    <source>
        <dbReference type="Proteomes" id="UP000009287"/>
    </source>
</evidence>
<gene>
    <name evidence="1" type="ordered locus">CTO_1024</name>
</gene>
<accession>G4NM63</accession>
<dbReference type="PATRIC" id="fig|580047.4.peg.101"/>